<evidence type="ECO:0000259" key="11">
    <source>
        <dbReference type="Pfam" id="PF04446"/>
    </source>
</evidence>
<gene>
    <name evidence="13" type="ORF">ASZ90_012474</name>
</gene>
<dbReference type="PANTHER" id="PTHR12729:SF6">
    <property type="entry name" value="TRNA(HIS) GUANYLYLTRANSFERASE-RELATED"/>
    <property type="match status" value="1"/>
</dbReference>
<dbReference type="EC" id="2.7.7.79" evidence="3"/>
<evidence type="ECO:0000256" key="8">
    <source>
        <dbReference type="ARBA" id="ARBA00022741"/>
    </source>
</evidence>
<evidence type="ECO:0000259" key="12">
    <source>
        <dbReference type="Pfam" id="PF14413"/>
    </source>
</evidence>
<sequence>MQRLSQKSANWEIYSGLRARPPLVARADGRGFKNILAGFKKPYDAGFASAMASSASGLFEDSGLSPLLAFMFSDEINLIFLAAPFGGRIEKIDSLVAGSLSAALSLQLAKPVSMDCRTIPLCKAEIREYLIERQNETWRNHVFSYGFYMLQDEGIDPAGAMERLRGMKEHEIHELVFQRGINLAKTPSWERRGIMIYRDERRILQDWELPLFSSRKGEELLARIIISRSGREG</sequence>
<keyword evidence="10" id="KW-0342">GTP-binding</keyword>
<dbReference type="GO" id="GO:0000287">
    <property type="term" value="F:magnesium ion binding"/>
    <property type="evidence" value="ECO:0007669"/>
    <property type="project" value="InterPro"/>
</dbReference>
<dbReference type="GO" id="GO:0008193">
    <property type="term" value="F:tRNA guanylyltransferase activity"/>
    <property type="evidence" value="ECO:0007669"/>
    <property type="project" value="UniProtKB-EC"/>
</dbReference>
<evidence type="ECO:0000313" key="13">
    <source>
        <dbReference type="EMBL" id="KUG17831.1"/>
    </source>
</evidence>
<dbReference type="Pfam" id="PF14413">
    <property type="entry name" value="Thg1C"/>
    <property type="match status" value="1"/>
</dbReference>
<dbReference type="Gene3D" id="3.30.70.3000">
    <property type="match status" value="1"/>
</dbReference>
<reference evidence="13" key="1">
    <citation type="journal article" date="2015" name="Proc. Natl. Acad. Sci. U.S.A.">
        <title>Networks of energetic and metabolic interactions define dynamics in microbial communities.</title>
        <authorList>
            <person name="Embree M."/>
            <person name="Liu J.K."/>
            <person name="Al-Bassam M.M."/>
            <person name="Zengler K."/>
        </authorList>
    </citation>
    <scope>NUCLEOTIDE SEQUENCE</scope>
</reference>
<name>A0A0W8FAD8_9ZZZZ</name>
<keyword evidence="7" id="KW-0479">Metal-binding</keyword>
<keyword evidence="8" id="KW-0547">Nucleotide-binding</keyword>
<feature type="domain" description="Thg1 C-terminal" evidence="12">
    <location>
        <begin position="125"/>
        <end position="202"/>
    </location>
</feature>
<evidence type="ECO:0000256" key="10">
    <source>
        <dbReference type="ARBA" id="ARBA00023134"/>
    </source>
</evidence>
<feature type="domain" description="tRNAHis guanylyltransferase catalytic" evidence="11">
    <location>
        <begin position="14"/>
        <end position="113"/>
    </location>
</feature>
<proteinExistence type="inferred from homology"/>
<evidence type="ECO:0000256" key="9">
    <source>
        <dbReference type="ARBA" id="ARBA00022842"/>
    </source>
</evidence>
<comment type="caution">
    <text evidence="13">The sequence shown here is derived from an EMBL/GenBank/DDBJ whole genome shotgun (WGS) entry which is preliminary data.</text>
</comment>
<comment type="similarity">
    <text evidence="2">Belongs to the tRNA(His) guanylyltransferase family.</text>
</comment>
<dbReference type="Pfam" id="PF04446">
    <property type="entry name" value="Thg1"/>
    <property type="match status" value="1"/>
</dbReference>
<dbReference type="GO" id="GO:0005525">
    <property type="term" value="F:GTP binding"/>
    <property type="evidence" value="ECO:0007669"/>
    <property type="project" value="UniProtKB-KW"/>
</dbReference>
<keyword evidence="5" id="KW-0819">tRNA processing</keyword>
<dbReference type="InterPro" id="IPR038469">
    <property type="entry name" value="tRNAHis_GuaTrfase_Thg1_sf"/>
</dbReference>
<keyword evidence="4 13" id="KW-0808">Transferase</keyword>
<comment type="cofactor">
    <cofactor evidence="1">
        <name>Mg(2+)</name>
        <dbReference type="ChEBI" id="CHEBI:18420"/>
    </cofactor>
</comment>
<keyword evidence="9" id="KW-0460">Magnesium</keyword>
<dbReference type="GO" id="GO:0006400">
    <property type="term" value="P:tRNA modification"/>
    <property type="evidence" value="ECO:0007669"/>
    <property type="project" value="InterPro"/>
</dbReference>
<evidence type="ECO:0000256" key="4">
    <source>
        <dbReference type="ARBA" id="ARBA00022679"/>
    </source>
</evidence>
<evidence type="ECO:0000256" key="6">
    <source>
        <dbReference type="ARBA" id="ARBA00022695"/>
    </source>
</evidence>
<evidence type="ECO:0000256" key="2">
    <source>
        <dbReference type="ARBA" id="ARBA00010113"/>
    </source>
</evidence>
<dbReference type="AlphaFoldDB" id="A0A0W8FAD8"/>
<accession>A0A0W8FAD8</accession>
<dbReference type="InterPro" id="IPR025845">
    <property type="entry name" value="Thg1_C_dom"/>
</dbReference>
<evidence type="ECO:0000256" key="7">
    <source>
        <dbReference type="ARBA" id="ARBA00022723"/>
    </source>
</evidence>
<dbReference type="EMBL" id="LNQE01001419">
    <property type="protein sequence ID" value="KUG17831.1"/>
    <property type="molecule type" value="Genomic_DNA"/>
</dbReference>
<organism evidence="13">
    <name type="scientific">hydrocarbon metagenome</name>
    <dbReference type="NCBI Taxonomy" id="938273"/>
    <lineage>
        <taxon>unclassified sequences</taxon>
        <taxon>metagenomes</taxon>
        <taxon>ecological metagenomes</taxon>
    </lineage>
</organism>
<protein>
    <recommendedName>
        <fullName evidence="3">tRNA(His) guanylyltransferase</fullName>
        <ecNumber evidence="3">2.7.7.79</ecNumber>
    </recommendedName>
</protein>
<keyword evidence="6 13" id="KW-0548">Nucleotidyltransferase</keyword>
<dbReference type="InterPro" id="IPR007537">
    <property type="entry name" value="tRNAHis_GuaTrfase_Thg1"/>
</dbReference>
<evidence type="ECO:0000256" key="5">
    <source>
        <dbReference type="ARBA" id="ARBA00022694"/>
    </source>
</evidence>
<evidence type="ECO:0000256" key="3">
    <source>
        <dbReference type="ARBA" id="ARBA00012511"/>
    </source>
</evidence>
<dbReference type="PANTHER" id="PTHR12729">
    <property type="entry name" value="TRNA(HIS) GUANYLYLTRANSFERASE-RELATED"/>
    <property type="match status" value="1"/>
</dbReference>
<dbReference type="InterPro" id="IPR024956">
    <property type="entry name" value="tRNAHis_GuaTrfase_cat"/>
</dbReference>
<evidence type="ECO:0000256" key="1">
    <source>
        <dbReference type="ARBA" id="ARBA00001946"/>
    </source>
</evidence>